<evidence type="ECO:0000313" key="3">
    <source>
        <dbReference type="EMBL" id="MBL6449730.1"/>
    </source>
</evidence>
<dbReference type="AlphaFoldDB" id="A0A937G4A7"/>
<dbReference type="PANTHER" id="PTHR43418:SF4">
    <property type="entry name" value="MULTIFUNCTIONAL TRYPTOPHAN BIOSYNTHESIS PROTEIN"/>
    <property type="match status" value="1"/>
</dbReference>
<keyword evidence="1" id="KW-0315">Glutamine amidotransferase</keyword>
<dbReference type="EMBL" id="JAEUGD010000067">
    <property type="protein sequence ID" value="MBL6449730.1"/>
    <property type="molecule type" value="Genomic_DNA"/>
</dbReference>
<dbReference type="InterPro" id="IPR029062">
    <property type="entry name" value="Class_I_gatase-like"/>
</dbReference>
<dbReference type="RefSeq" id="WP_202859274.1">
    <property type="nucleotide sequence ID" value="NZ_JAEUGD010000067.1"/>
</dbReference>
<dbReference type="GO" id="GO:0046820">
    <property type="term" value="F:4-amino-4-deoxychorismate synthase activity"/>
    <property type="evidence" value="ECO:0007669"/>
    <property type="project" value="TreeGrafter"/>
</dbReference>
<dbReference type="CDD" id="cd01743">
    <property type="entry name" value="GATase1_Anthranilate_Synthase"/>
    <property type="match status" value="1"/>
</dbReference>
<dbReference type="PRINTS" id="PR00097">
    <property type="entry name" value="ANTSNTHASEII"/>
</dbReference>
<dbReference type="Proteomes" id="UP000614216">
    <property type="component" value="Unassembled WGS sequence"/>
</dbReference>
<dbReference type="GO" id="GO:0000162">
    <property type="term" value="P:L-tryptophan biosynthetic process"/>
    <property type="evidence" value="ECO:0007669"/>
    <property type="project" value="TreeGrafter"/>
</dbReference>
<evidence type="ECO:0000256" key="1">
    <source>
        <dbReference type="ARBA" id="ARBA00022962"/>
    </source>
</evidence>
<protein>
    <submittedName>
        <fullName evidence="3">Aminodeoxychorismate/anthranilate synthase component II</fullName>
    </submittedName>
</protein>
<dbReference type="GO" id="GO:0046654">
    <property type="term" value="P:tetrahydrofolate biosynthetic process"/>
    <property type="evidence" value="ECO:0007669"/>
    <property type="project" value="TreeGrafter"/>
</dbReference>
<keyword evidence="4" id="KW-1185">Reference proteome</keyword>
<gene>
    <name evidence="3" type="ORF">JMN32_25695</name>
</gene>
<dbReference type="NCBIfam" id="TIGR00566">
    <property type="entry name" value="trpG_papA"/>
    <property type="match status" value="1"/>
</dbReference>
<proteinExistence type="predicted"/>
<dbReference type="Pfam" id="PF00117">
    <property type="entry name" value="GATase"/>
    <property type="match status" value="1"/>
</dbReference>
<dbReference type="GO" id="GO:0005829">
    <property type="term" value="C:cytosol"/>
    <property type="evidence" value="ECO:0007669"/>
    <property type="project" value="TreeGrafter"/>
</dbReference>
<dbReference type="InterPro" id="IPR050472">
    <property type="entry name" value="Anth_synth/Amidotransfase"/>
</dbReference>
<name>A0A937G4A7_9BACT</name>
<dbReference type="FunFam" id="3.40.50.880:FF:000003">
    <property type="entry name" value="Anthranilate synthase component II"/>
    <property type="match status" value="1"/>
</dbReference>
<dbReference type="InterPro" id="IPR006221">
    <property type="entry name" value="TrpG/PapA_dom"/>
</dbReference>
<reference evidence="3" key="1">
    <citation type="submission" date="2021-01" db="EMBL/GenBank/DDBJ databases">
        <title>Fulvivirga kasyanovii gen. nov., sp nov., a novel member of the phylum Bacteroidetes isolated from seawater in a mussel farm.</title>
        <authorList>
            <person name="Zhao L.-H."/>
            <person name="Wang Z.-J."/>
        </authorList>
    </citation>
    <scope>NUCLEOTIDE SEQUENCE</scope>
    <source>
        <strain evidence="3">29W222</strain>
    </source>
</reference>
<sequence length="190" mass="21251">MVLLLDNFDSFTYNLVDYFQQLGVKCEVIRNNVPLEMITSGDYKGLIISPGPEIPQKAGNLMKVLDYYHQKLPVIGICLGHQAIGAFFGSRLVKAAKPMHGKISKITLEEDVLFDGLPKKISVVRYNSLIVQEEIGGATKAIAYAEDGEIMALRHEKLPIWGVQFHPEAALTEYGLDILKNWLTYNQITV</sequence>
<organism evidence="3 4">
    <name type="scientific">Fulvivirga marina</name>
    <dbReference type="NCBI Taxonomy" id="2494733"/>
    <lineage>
        <taxon>Bacteria</taxon>
        <taxon>Pseudomonadati</taxon>
        <taxon>Bacteroidota</taxon>
        <taxon>Cytophagia</taxon>
        <taxon>Cytophagales</taxon>
        <taxon>Fulvivirgaceae</taxon>
        <taxon>Fulvivirga</taxon>
    </lineage>
</organism>
<evidence type="ECO:0000313" key="4">
    <source>
        <dbReference type="Proteomes" id="UP000614216"/>
    </source>
</evidence>
<dbReference type="PROSITE" id="PS51273">
    <property type="entry name" value="GATASE_TYPE_1"/>
    <property type="match status" value="1"/>
</dbReference>
<dbReference type="InterPro" id="IPR017926">
    <property type="entry name" value="GATASE"/>
</dbReference>
<dbReference type="PRINTS" id="PR00096">
    <property type="entry name" value="GATASE"/>
</dbReference>
<dbReference type="Gene3D" id="3.40.50.880">
    <property type="match status" value="1"/>
</dbReference>
<accession>A0A937G4A7</accession>
<dbReference type="GO" id="GO:0004049">
    <property type="term" value="F:anthranilate synthase activity"/>
    <property type="evidence" value="ECO:0007669"/>
    <property type="project" value="TreeGrafter"/>
</dbReference>
<comment type="caution">
    <text evidence="3">The sequence shown here is derived from an EMBL/GenBank/DDBJ whole genome shotgun (WGS) entry which is preliminary data.</text>
</comment>
<evidence type="ECO:0000259" key="2">
    <source>
        <dbReference type="Pfam" id="PF00117"/>
    </source>
</evidence>
<dbReference type="SUPFAM" id="SSF52317">
    <property type="entry name" value="Class I glutamine amidotransferase-like"/>
    <property type="match status" value="1"/>
</dbReference>
<dbReference type="PANTHER" id="PTHR43418">
    <property type="entry name" value="MULTIFUNCTIONAL TRYPTOPHAN BIOSYNTHESIS PROTEIN-RELATED"/>
    <property type="match status" value="1"/>
</dbReference>
<dbReference type="PRINTS" id="PR00099">
    <property type="entry name" value="CPSGATASE"/>
</dbReference>
<feature type="domain" description="Glutamine amidotransferase" evidence="2">
    <location>
        <begin position="3"/>
        <end position="183"/>
    </location>
</feature>